<dbReference type="STRING" id="265719.SAMN04488509_11069"/>
<keyword evidence="12" id="KW-1185">Reference proteome</keyword>
<protein>
    <recommendedName>
        <fullName evidence="8 9">Cell division protein FtsL</fullName>
    </recommendedName>
</protein>
<dbReference type="HAMAP" id="MF_00910">
    <property type="entry name" value="FtsL"/>
    <property type="match status" value="1"/>
</dbReference>
<accession>A0A1G6YLS9</accession>
<dbReference type="GO" id="GO:0043093">
    <property type="term" value="P:FtsZ-dependent cytokinesis"/>
    <property type="evidence" value="ECO:0007669"/>
    <property type="project" value="UniProtKB-UniRule"/>
</dbReference>
<evidence type="ECO:0000256" key="2">
    <source>
        <dbReference type="ARBA" id="ARBA00022475"/>
    </source>
</evidence>
<dbReference type="Proteomes" id="UP000199603">
    <property type="component" value="Unassembled WGS sequence"/>
</dbReference>
<dbReference type="EMBL" id="FNAG01000010">
    <property type="protein sequence ID" value="SDD91272.1"/>
    <property type="molecule type" value="Genomic_DNA"/>
</dbReference>
<evidence type="ECO:0000313" key="11">
    <source>
        <dbReference type="EMBL" id="SDD91272.1"/>
    </source>
</evidence>
<evidence type="ECO:0000256" key="7">
    <source>
        <dbReference type="ARBA" id="ARBA00023306"/>
    </source>
</evidence>
<dbReference type="Pfam" id="PF04999">
    <property type="entry name" value="FtsL"/>
    <property type="match status" value="1"/>
</dbReference>
<proteinExistence type="inferred from homology"/>
<dbReference type="PANTHER" id="PTHR37479">
    <property type="entry name" value="CELL DIVISION PROTEIN FTSL"/>
    <property type="match status" value="1"/>
</dbReference>
<dbReference type="RefSeq" id="WP_091244100.1">
    <property type="nucleotide sequence ID" value="NZ_FNAG01000010.1"/>
</dbReference>
<keyword evidence="7 8" id="KW-0131">Cell cycle</keyword>
<feature type="coiled-coil region" evidence="10">
    <location>
        <begin position="22"/>
        <end position="56"/>
    </location>
</feature>
<evidence type="ECO:0000256" key="10">
    <source>
        <dbReference type="SAM" id="Coils"/>
    </source>
</evidence>
<comment type="subunit">
    <text evidence="8">Part of a complex composed of FtsB, FtsL and FtsQ.</text>
</comment>
<evidence type="ECO:0000313" key="12">
    <source>
        <dbReference type="Proteomes" id="UP000199603"/>
    </source>
</evidence>
<gene>
    <name evidence="8" type="primary">ftsL</name>
    <name evidence="11" type="ORF">SAMN04488509_11069</name>
</gene>
<sequence length="89" mass="10308">MNLRVLFGLPLLVGVVMSGIALVQSRHEHRQLFAELNRLEAQRDELNIEFGRLQLEQATWGETFRIERVAREQLGMRSPEPAEVQVVRQ</sequence>
<comment type="subcellular location">
    <subcellularLocation>
        <location evidence="8">Cell inner membrane</location>
        <topology evidence="8">Single-pass type II membrane protein</topology>
    </subcellularLocation>
    <subcellularLocation>
        <location evidence="1">Cell membrane</location>
        <topology evidence="1">Single-pass type II membrane protein</topology>
    </subcellularLocation>
    <text evidence="8">Localizes to the division septum where it forms a ring structure.</text>
</comment>
<evidence type="ECO:0000256" key="8">
    <source>
        <dbReference type="HAMAP-Rule" id="MF_00910"/>
    </source>
</evidence>
<dbReference type="AlphaFoldDB" id="A0A1G6YLS9"/>
<dbReference type="NCBIfam" id="TIGR02209">
    <property type="entry name" value="ftsL_broad"/>
    <property type="match status" value="1"/>
</dbReference>
<keyword evidence="10" id="KW-0175">Coiled coil</keyword>
<dbReference type="GO" id="GO:0032153">
    <property type="term" value="C:cell division site"/>
    <property type="evidence" value="ECO:0007669"/>
    <property type="project" value="UniProtKB-UniRule"/>
</dbReference>
<name>A0A1G6YLS9_9GAMM</name>
<dbReference type="PANTHER" id="PTHR37479:SF1">
    <property type="entry name" value="CELL DIVISION PROTEIN FTSL"/>
    <property type="match status" value="1"/>
</dbReference>
<evidence type="ECO:0000256" key="9">
    <source>
        <dbReference type="NCBIfam" id="TIGR02209"/>
    </source>
</evidence>
<keyword evidence="2 8" id="KW-1003">Cell membrane</keyword>
<keyword evidence="8" id="KW-0997">Cell inner membrane</keyword>
<dbReference type="InterPro" id="IPR011922">
    <property type="entry name" value="Cell_div_FtsL"/>
</dbReference>
<evidence type="ECO:0000256" key="6">
    <source>
        <dbReference type="ARBA" id="ARBA00023136"/>
    </source>
</evidence>
<evidence type="ECO:0000256" key="4">
    <source>
        <dbReference type="ARBA" id="ARBA00022692"/>
    </source>
</evidence>
<keyword evidence="5 8" id="KW-1133">Transmembrane helix</keyword>
<evidence type="ECO:0000256" key="3">
    <source>
        <dbReference type="ARBA" id="ARBA00022618"/>
    </source>
</evidence>
<evidence type="ECO:0000256" key="1">
    <source>
        <dbReference type="ARBA" id="ARBA00004401"/>
    </source>
</evidence>
<keyword evidence="4 8" id="KW-0812">Transmembrane</keyword>
<evidence type="ECO:0000256" key="5">
    <source>
        <dbReference type="ARBA" id="ARBA00022989"/>
    </source>
</evidence>
<reference evidence="11 12" key="1">
    <citation type="submission" date="2016-10" db="EMBL/GenBank/DDBJ databases">
        <authorList>
            <person name="de Groot N.N."/>
        </authorList>
    </citation>
    <scope>NUCLEOTIDE SEQUENCE [LARGE SCALE GENOMIC DNA]</scope>
    <source>
        <strain evidence="11 12">DSM 16957</strain>
    </source>
</reference>
<dbReference type="OrthoDB" id="5298556at2"/>
<keyword evidence="3 8" id="KW-0132">Cell division</keyword>
<organism evidence="11 12">
    <name type="scientific">Aquimonas voraii</name>
    <dbReference type="NCBI Taxonomy" id="265719"/>
    <lineage>
        <taxon>Bacteria</taxon>
        <taxon>Pseudomonadati</taxon>
        <taxon>Pseudomonadota</taxon>
        <taxon>Gammaproteobacteria</taxon>
        <taxon>Lysobacterales</taxon>
        <taxon>Lysobacteraceae</taxon>
        <taxon>Aquimonas</taxon>
    </lineage>
</organism>
<comment type="similarity">
    <text evidence="8">Belongs to the FtsL family.</text>
</comment>
<dbReference type="GO" id="GO:0005886">
    <property type="term" value="C:plasma membrane"/>
    <property type="evidence" value="ECO:0007669"/>
    <property type="project" value="UniProtKB-SubCell"/>
</dbReference>
<keyword evidence="6 8" id="KW-0472">Membrane</keyword>
<comment type="function">
    <text evidence="8">Essential cell division protein. May link together the upstream cell division proteins, which are predominantly cytoplasmic, with the downstream cell division proteins, which are predominantly periplasmic.</text>
</comment>